<evidence type="ECO:0000256" key="1">
    <source>
        <dbReference type="ARBA" id="ARBA00012493"/>
    </source>
</evidence>
<dbReference type="InterPro" id="IPR050951">
    <property type="entry name" value="Retrovirus_Pol_polyprotein"/>
</dbReference>
<feature type="compositionally biased region" description="Basic and acidic residues" evidence="12">
    <location>
        <begin position="2526"/>
        <end position="2537"/>
    </location>
</feature>
<reference evidence="17" key="2">
    <citation type="submission" date="2016-06" db="UniProtKB">
        <authorList>
            <consortium name="WormBaseParasite"/>
        </authorList>
    </citation>
    <scope>IDENTIFICATION</scope>
</reference>
<feature type="compositionally biased region" description="Acidic residues" evidence="12">
    <location>
        <begin position="65"/>
        <end position="80"/>
    </location>
</feature>
<dbReference type="Pfam" id="PF17919">
    <property type="entry name" value="RT_RNaseH_2"/>
    <property type="match status" value="1"/>
</dbReference>
<dbReference type="PROSITE" id="PS50994">
    <property type="entry name" value="INTEGRASE"/>
    <property type="match status" value="1"/>
</dbReference>
<dbReference type="Pfam" id="PF00078">
    <property type="entry name" value="RVT_1"/>
    <property type="match status" value="1"/>
</dbReference>
<dbReference type="FunFam" id="3.30.420.10:FF:000032">
    <property type="entry name" value="Retrovirus-related Pol polyprotein from transposon 297-like Protein"/>
    <property type="match status" value="1"/>
</dbReference>
<feature type="domain" description="Integrase catalytic" evidence="15">
    <location>
        <begin position="1529"/>
        <end position="1698"/>
    </location>
</feature>
<feature type="compositionally biased region" description="Low complexity" evidence="12">
    <location>
        <begin position="120"/>
        <end position="149"/>
    </location>
</feature>
<dbReference type="GO" id="GO:0006508">
    <property type="term" value="P:proteolysis"/>
    <property type="evidence" value="ECO:0007669"/>
    <property type="project" value="InterPro"/>
</dbReference>
<evidence type="ECO:0000256" key="3">
    <source>
        <dbReference type="ARBA" id="ARBA00022695"/>
    </source>
</evidence>
<feature type="compositionally biased region" description="Low complexity" evidence="12">
    <location>
        <begin position="41"/>
        <end position="64"/>
    </location>
</feature>
<feature type="region of interest" description="Disordered" evidence="12">
    <location>
        <begin position="224"/>
        <end position="247"/>
    </location>
</feature>
<keyword evidence="7" id="KW-0460">Magnesium</keyword>
<dbReference type="Pfam" id="PF00665">
    <property type="entry name" value="rve"/>
    <property type="match status" value="1"/>
</dbReference>
<dbReference type="InterPro" id="IPR001995">
    <property type="entry name" value="Peptidase_A2_cat"/>
</dbReference>
<dbReference type="Proteomes" id="UP000050741">
    <property type="component" value="Unassembled WGS sequence"/>
</dbReference>
<dbReference type="PANTHER" id="PTHR37984">
    <property type="entry name" value="PROTEIN CBG26694"/>
    <property type="match status" value="1"/>
</dbReference>
<dbReference type="Gene3D" id="3.10.10.10">
    <property type="entry name" value="HIV Type 1 Reverse Transcriptase, subunit A, domain 1"/>
    <property type="match status" value="1"/>
</dbReference>
<evidence type="ECO:0000256" key="8">
    <source>
        <dbReference type="ARBA" id="ARBA00022884"/>
    </source>
</evidence>
<feature type="compositionally biased region" description="Acidic residues" evidence="12">
    <location>
        <begin position="107"/>
        <end position="119"/>
    </location>
</feature>
<proteinExistence type="predicted"/>
<feature type="region of interest" description="Disordered" evidence="12">
    <location>
        <begin position="2487"/>
        <end position="2537"/>
    </location>
</feature>
<feature type="compositionally biased region" description="Polar residues" evidence="12">
    <location>
        <begin position="2038"/>
        <end position="2048"/>
    </location>
</feature>
<dbReference type="PANTHER" id="PTHR37984:SF5">
    <property type="entry name" value="PROTEIN NYNRIN-LIKE"/>
    <property type="match status" value="1"/>
</dbReference>
<keyword evidence="4" id="KW-0540">Nuclease</keyword>
<feature type="region of interest" description="Disordered" evidence="12">
    <location>
        <begin position="2126"/>
        <end position="2397"/>
    </location>
</feature>
<keyword evidence="11" id="KW-0511">Multifunctional enzyme</keyword>
<evidence type="ECO:0000256" key="11">
    <source>
        <dbReference type="ARBA" id="ARBA00023268"/>
    </source>
</evidence>
<evidence type="ECO:0000256" key="10">
    <source>
        <dbReference type="ARBA" id="ARBA00022918"/>
    </source>
</evidence>
<dbReference type="Gene3D" id="3.30.70.270">
    <property type="match status" value="2"/>
</dbReference>
<dbReference type="WBParaSite" id="GPLIN_000729800">
    <property type="protein sequence ID" value="GPLIN_000729800"/>
    <property type="gene ID" value="GPLIN_000729800"/>
</dbReference>
<keyword evidence="6" id="KW-0378">Hydrolase</keyword>
<evidence type="ECO:0000313" key="16">
    <source>
        <dbReference type="Proteomes" id="UP000050741"/>
    </source>
</evidence>
<dbReference type="PROSITE" id="PS50878">
    <property type="entry name" value="RT_POL"/>
    <property type="match status" value="1"/>
</dbReference>
<evidence type="ECO:0000256" key="2">
    <source>
        <dbReference type="ARBA" id="ARBA00022679"/>
    </source>
</evidence>
<dbReference type="GO" id="GO:0003964">
    <property type="term" value="F:RNA-directed DNA polymerase activity"/>
    <property type="evidence" value="ECO:0007669"/>
    <property type="project" value="UniProtKB-KW"/>
</dbReference>
<dbReference type="GO" id="GO:0015074">
    <property type="term" value="P:DNA integration"/>
    <property type="evidence" value="ECO:0007669"/>
    <property type="project" value="UniProtKB-KW"/>
</dbReference>
<dbReference type="SUPFAM" id="SSF56672">
    <property type="entry name" value="DNA/RNA polymerases"/>
    <property type="match status" value="1"/>
</dbReference>
<protein>
    <recommendedName>
        <fullName evidence="1">RNA-directed DNA polymerase</fullName>
        <ecNumber evidence="1">2.7.7.49</ecNumber>
    </recommendedName>
</protein>
<dbReference type="CDD" id="cd00303">
    <property type="entry name" value="retropepsin_like"/>
    <property type="match status" value="1"/>
</dbReference>
<dbReference type="InterPro" id="IPR041577">
    <property type="entry name" value="RT_RNaseH_2"/>
</dbReference>
<keyword evidence="10" id="KW-0695">RNA-directed DNA polymerase</keyword>
<name>A0A183C354_GLOPA</name>
<dbReference type="FunFam" id="3.30.70.270:FF:000020">
    <property type="entry name" value="Transposon Tf2-6 polyprotein-like Protein"/>
    <property type="match status" value="1"/>
</dbReference>
<dbReference type="GO" id="GO:0003723">
    <property type="term" value="F:RNA binding"/>
    <property type="evidence" value="ECO:0007669"/>
    <property type="project" value="UniProtKB-KW"/>
</dbReference>
<dbReference type="InterPro" id="IPR001584">
    <property type="entry name" value="Integrase_cat-core"/>
</dbReference>
<feature type="compositionally biased region" description="Basic and acidic residues" evidence="12">
    <location>
        <begin position="2487"/>
        <end position="2500"/>
    </location>
</feature>
<evidence type="ECO:0000256" key="12">
    <source>
        <dbReference type="SAM" id="MobiDB-lite"/>
    </source>
</evidence>
<dbReference type="SUPFAM" id="SSF53098">
    <property type="entry name" value="Ribonuclease H-like"/>
    <property type="match status" value="1"/>
</dbReference>
<sequence length="2578" mass="295103">MAGKGYRSGGFTIYVSSQQANEEDKLEARRANSSDHKYSINNSPNDDYPSNNSDDSTDYSSNPVDDSDSADDSPNSDDSTDYSYQPVDDSDSADDSTQLRSTLSDSDSADDSPNSDDSTDYSSNPVDDSDSVNDSPNSDDSADYSSSPVDDSDFTDNPPKNFLAANNSHNIYHFPTELADDNSADNWPEHNGPADLSAHLDEYTNGIRLILYEPEPEGPAPTEFLGPEDHDEESPTTVVTKRETGEDTETIWKEENLDHENSRMNYLGWKIHRDNVQGARERWTTDCHHRNNALSIAKGVARQMPEEAARSLYKRDDITAFWAKPSLSGLRWTISLCRQTKVEEVNWEQKIQNKCFLELPVIVARQTFFVKPGTRDLAYNGTEVHCDKQGNNPWAKSFNDTEEEELHKANDNHRFRSEQFINRQNPLLFTRGSIFETEQARLEQSLKDLSIRVTRPELEVPDVEIIEGNRTGTRGNSISGVFAIGEILVDSAQREGEKLRKKVEETVAKGKEWMEDPIGIIKYLKWIFFTTIAVLIFVGSTVLLWKIRIYAAALTIPLRMLRSIGSTLASCFPSGRDLANRVRNPIVMEVELGELPKPSAPPEEPSLEQKAYVLSYMPKICQINQFGRKKKRCYLNLAINGRNIKALFDTGADVTYIGLSTATQFLLNIKRGDFPQARAANSTAIHFIGSAMVDIKLGDFEGKFPILVSDDGSCPCAAIIGTDLMDRISEHGEEEIGLNFKRGLVRVGHIHLPMIAAVHVEKQPIEIRLHQSQTLPPLSDSFAWGRINRNLAPDEAFITQEREHNYFPLRVGKCLTSPGSTRVVPLRLLNFGNSVIKVHEGSRLANLESMEEGAQINSLKKETDKDDPKMVMTDEEWRKFKLESNHISPEADWTEETLTFPRTEEKRKPVVERLSLEEAILSPTGLEKLKKIIEKNEKAFVNPGEVGLFRGKTIHRIDLIDGARPFQQRPYNYPVALQPEIERQVKELLRQRVIRPSTSAWSSPIVLVKKPDGSYRFCVDYRKLNQVTKRSTYYLPRIQSILDEVSGKKFFSVADCSSGFFHIKLAKGHEERSAFICHMGLFEWLRCPFGLAGAPTTFQRAMEEVRQTCSATFLVYLDDCIIGSMTEDEHLNDINTFLKTMTEVGFRLKPEKCRFAMGEIRYLGHLISAKGVRIDQKDVEPIQRLKKPTNITELRSLIGALSYFRKFIYGFAEILQPIYELTKNESTTAWGTEHDRALEELKERLTTAPVLAPPRFGKPFVVETDASLKAIAGCLLQKNLEEETHPICYFSRVLTKHEKRYSVVELEALAICASLKNFRPYLEGAGKSTVITDNSALTSLFRRKDLEGRLSRYQLAIMAFDVEIVHRPGKKNKFCDHLSRYLANNAEQQVNWLKVEPKITREEMRAEQIKDVELKKIRAELEDERKTQKEGELRRWNFCDGILCAMDRGEWKACVPKSLRCRMMEEFHADAFQGAHLGEKRTKEKIRRNFFWEGMEKDVRKFVQSCDACQRRKIIGIQQSVEPICPIEPASRPGERLHLDLMGPLRTAKGGFQYILMIVDSFSKYLTAIPLREQTATTVTSAFVDKFLCIFGLPKIVVTDCGTQFLSATFESLAETWGFKHQTTVPYHQSANGQVERYNRTLADMLVTTCGGTNWASALPMLCFAYNSSLNSQIEQTPFFVMHGFDPRLPSETAFERSRENYSDMAVFARELTVRMEEVRQKVAENLAKCATQMKSQQKRVKEIPWTEGMLVLLRKVDKKHKLEQNYEGPYRVMEISKPNLTLKNLSPDDPRFEAHMDRCKPYFEQKKEDKEETEKGIIKRGLGDSNLEESEEEEEEEMTTVAFLSQDENFVSQESETEDDEAALMAFEIENELVWTRINSSNDYEPSTFPENLVRPHWEVWSEGGDRYLTTWVLGRNVQLFLSPEGDQVHIGSEIKTILSEEGKLFFSEGWCTFWETLEVSGQIFEEIRVPELEMTHCDWGNNEINVNFLRWDENETKSAIKETIGNQPARIFTIFHHLLMQYSCSNVKLKQITMMSDSPSNSTSPMAPSIIFSDDEPEEQQSTVARPYAPTLHQFPRKDVQVLNCVEAARASTQIREARDQEEARQNVREKRIRELQLQLSQLEEERKKEEEEEKKKEAQEKAKKEANAAKGAEAQAKRKEKEEEAKKRKRKEAEEKAKKRKEVEEKKKKEAEEKKKKLKVVKEKREAEVKKKREAERKKREEETEEAEEAYSYEEAARDLDNLERMLEEKKRKRAAAEAKEAEDKAKKEEEAKKAGEKARKEAEIKAKKEEEAKKAGEKARKEAEIKAKKEAEAKKAEEKARKEEEEKAKKSAEEKAKKNAEEKARKEAENRAKKEAEDKAKKEAEAKAEKEAEDKIRKEAEDKPDKGENEKAKCAKKMIRDALAEEYVPGPIIGTVLNHRGEEEQDDNWTMEECLKNRQKEERIREERKAERAQGWHVQTQENWKERSRVVQRFASNLIRSTELDMAEKPVPEGMRERRHTSTSGGSQRKRGRDYAISPIRRSAEEAQRGSLEEKLADARRMLRHATEILDEIAEELRGGPVPKKRKDEEQGGR</sequence>
<dbReference type="InterPro" id="IPR000477">
    <property type="entry name" value="RT_dom"/>
</dbReference>
<dbReference type="FunFam" id="3.10.20.370:FF:000001">
    <property type="entry name" value="Retrovirus-related Pol polyprotein from transposon 17.6-like protein"/>
    <property type="match status" value="1"/>
</dbReference>
<dbReference type="InterPro" id="IPR041588">
    <property type="entry name" value="Integrase_H2C2"/>
</dbReference>
<reference evidence="16" key="1">
    <citation type="submission" date="2014-05" db="EMBL/GenBank/DDBJ databases">
        <title>The genome and life-stage specific transcriptomes of Globodera pallida elucidate key aspects of plant parasitism by a cyst nematode.</title>
        <authorList>
            <person name="Cotton J.A."/>
            <person name="Lilley C.J."/>
            <person name="Jones L.M."/>
            <person name="Kikuchi T."/>
            <person name="Reid A.J."/>
            <person name="Thorpe P."/>
            <person name="Tsai I.J."/>
            <person name="Beasley H."/>
            <person name="Blok V."/>
            <person name="Cock P.J.A."/>
            <person name="Van den Akker S.E."/>
            <person name="Holroyd N."/>
            <person name="Hunt M."/>
            <person name="Mantelin S."/>
            <person name="Naghra H."/>
            <person name="Pain A."/>
            <person name="Palomares-Rius J.E."/>
            <person name="Zarowiecki M."/>
            <person name="Berriman M."/>
            <person name="Jones J.T."/>
            <person name="Urwin P.E."/>
        </authorList>
    </citation>
    <scope>NUCLEOTIDE SEQUENCE [LARGE SCALE GENOMIC DNA]</scope>
    <source>
        <strain evidence="16">Lindley</strain>
    </source>
</reference>
<dbReference type="InterPro" id="IPR001969">
    <property type="entry name" value="Aspartic_peptidase_AS"/>
</dbReference>
<keyword evidence="16" id="KW-1185">Reference proteome</keyword>
<dbReference type="InterPro" id="IPR021109">
    <property type="entry name" value="Peptidase_aspartic_dom_sf"/>
</dbReference>
<feature type="region of interest" description="Disordered" evidence="12">
    <location>
        <begin position="2038"/>
        <end position="2064"/>
    </location>
</feature>
<dbReference type="GO" id="GO:0042575">
    <property type="term" value="C:DNA polymerase complex"/>
    <property type="evidence" value="ECO:0007669"/>
    <property type="project" value="UniProtKB-ARBA"/>
</dbReference>
<feature type="region of interest" description="Disordered" evidence="12">
    <location>
        <begin position="2450"/>
        <end position="2469"/>
    </location>
</feature>
<keyword evidence="2" id="KW-0808">Transferase</keyword>
<dbReference type="Pfam" id="PF24664">
    <property type="entry name" value="Monjiviricetes_fusion"/>
    <property type="match status" value="1"/>
</dbReference>
<feature type="compositionally biased region" description="Basic and acidic residues" evidence="12">
    <location>
        <begin position="2238"/>
        <end position="2397"/>
    </location>
</feature>
<evidence type="ECO:0000259" key="14">
    <source>
        <dbReference type="PROSITE" id="PS50878"/>
    </source>
</evidence>
<evidence type="ECO:0000259" key="15">
    <source>
        <dbReference type="PROSITE" id="PS50994"/>
    </source>
</evidence>
<dbReference type="Pfam" id="PF13975">
    <property type="entry name" value="gag-asp_proteas"/>
    <property type="match status" value="1"/>
</dbReference>
<dbReference type="Gene3D" id="1.10.340.70">
    <property type="match status" value="1"/>
</dbReference>
<dbReference type="InterPro" id="IPR036397">
    <property type="entry name" value="RNaseH_sf"/>
</dbReference>
<dbReference type="InterPro" id="IPR012337">
    <property type="entry name" value="RNaseH-like_sf"/>
</dbReference>
<dbReference type="InterPro" id="IPR043502">
    <property type="entry name" value="DNA/RNA_pol_sf"/>
</dbReference>
<feature type="region of interest" description="Disordered" evidence="12">
    <location>
        <begin position="1"/>
        <end position="162"/>
    </location>
</feature>
<evidence type="ECO:0000256" key="5">
    <source>
        <dbReference type="ARBA" id="ARBA00022759"/>
    </source>
</evidence>
<feature type="domain" description="Peptidase A2" evidence="13">
    <location>
        <begin position="644"/>
        <end position="657"/>
    </location>
</feature>
<dbReference type="EC" id="2.7.7.49" evidence="1"/>
<dbReference type="FunFam" id="1.10.340.70:FF:000001">
    <property type="entry name" value="Retrovirus-related Pol polyprotein from transposon gypsy-like Protein"/>
    <property type="match status" value="1"/>
</dbReference>
<dbReference type="Gene3D" id="2.40.70.10">
    <property type="entry name" value="Acid Proteases"/>
    <property type="match status" value="1"/>
</dbReference>
<dbReference type="PROSITE" id="PS00141">
    <property type="entry name" value="ASP_PROTEASE"/>
    <property type="match status" value="1"/>
</dbReference>
<accession>A0A183C354</accession>
<keyword evidence="9" id="KW-0229">DNA integration</keyword>
<keyword evidence="5" id="KW-0255">Endonuclease</keyword>
<keyword evidence="3" id="KW-0548">Nucleotidyltransferase</keyword>
<dbReference type="Gene3D" id="3.30.420.10">
    <property type="entry name" value="Ribonuclease H-like superfamily/Ribonuclease H"/>
    <property type="match status" value="1"/>
</dbReference>
<dbReference type="InterPro" id="IPR043128">
    <property type="entry name" value="Rev_trsase/Diguanyl_cyclase"/>
</dbReference>
<dbReference type="PROSITE" id="PS50175">
    <property type="entry name" value="ASP_PROT_RETROV"/>
    <property type="match status" value="1"/>
</dbReference>
<dbReference type="SUPFAM" id="SSF50630">
    <property type="entry name" value="Acid proteases"/>
    <property type="match status" value="1"/>
</dbReference>
<evidence type="ECO:0000313" key="17">
    <source>
        <dbReference type="WBParaSite" id="GPLIN_000729800"/>
    </source>
</evidence>
<feature type="compositionally biased region" description="Basic and acidic residues" evidence="12">
    <location>
        <begin position="2126"/>
        <end position="2150"/>
    </location>
</feature>
<feature type="compositionally biased region" description="Acidic residues" evidence="12">
    <location>
        <begin position="2226"/>
        <end position="2235"/>
    </location>
</feature>
<evidence type="ECO:0000256" key="4">
    <source>
        <dbReference type="ARBA" id="ARBA00022722"/>
    </source>
</evidence>
<evidence type="ECO:0000256" key="9">
    <source>
        <dbReference type="ARBA" id="ARBA00022908"/>
    </source>
</evidence>
<organism evidence="16 17">
    <name type="scientific">Globodera pallida</name>
    <name type="common">Potato cyst nematode worm</name>
    <name type="synonym">Heterodera pallida</name>
    <dbReference type="NCBI Taxonomy" id="36090"/>
    <lineage>
        <taxon>Eukaryota</taxon>
        <taxon>Metazoa</taxon>
        <taxon>Ecdysozoa</taxon>
        <taxon>Nematoda</taxon>
        <taxon>Chromadorea</taxon>
        <taxon>Rhabditida</taxon>
        <taxon>Tylenchina</taxon>
        <taxon>Tylenchomorpha</taxon>
        <taxon>Tylenchoidea</taxon>
        <taxon>Heteroderidae</taxon>
        <taxon>Heteroderinae</taxon>
        <taxon>Globodera</taxon>
    </lineage>
</organism>
<feature type="region of interest" description="Disordered" evidence="12">
    <location>
        <begin position="2556"/>
        <end position="2578"/>
    </location>
</feature>
<dbReference type="CDD" id="cd09274">
    <property type="entry name" value="RNase_HI_RT_Ty3"/>
    <property type="match status" value="1"/>
</dbReference>
<dbReference type="GO" id="GO:0004519">
    <property type="term" value="F:endonuclease activity"/>
    <property type="evidence" value="ECO:0007669"/>
    <property type="project" value="UniProtKB-KW"/>
</dbReference>
<dbReference type="GO" id="GO:0004190">
    <property type="term" value="F:aspartic-type endopeptidase activity"/>
    <property type="evidence" value="ECO:0007669"/>
    <property type="project" value="InterPro"/>
</dbReference>
<dbReference type="CDD" id="cd01647">
    <property type="entry name" value="RT_LTR"/>
    <property type="match status" value="1"/>
</dbReference>
<dbReference type="Pfam" id="PF17921">
    <property type="entry name" value="Integrase_H2C2"/>
    <property type="match status" value="1"/>
</dbReference>
<feature type="compositionally biased region" description="Basic and acidic residues" evidence="12">
    <location>
        <begin position="2158"/>
        <end position="2225"/>
    </location>
</feature>
<evidence type="ECO:0000259" key="13">
    <source>
        <dbReference type="PROSITE" id="PS50175"/>
    </source>
</evidence>
<evidence type="ECO:0000256" key="7">
    <source>
        <dbReference type="ARBA" id="ARBA00022842"/>
    </source>
</evidence>
<keyword evidence="8" id="KW-0694">RNA-binding</keyword>
<feature type="domain" description="Reverse transcriptase" evidence="14">
    <location>
        <begin position="989"/>
        <end position="1167"/>
    </location>
</feature>
<feature type="compositionally biased region" description="Basic and acidic residues" evidence="12">
    <location>
        <begin position="22"/>
        <end position="38"/>
    </location>
</feature>
<evidence type="ECO:0000256" key="6">
    <source>
        <dbReference type="ARBA" id="ARBA00022801"/>
    </source>
</evidence>